<dbReference type="PANTHER" id="PTHR42811">
    <property type="entry name" value="SERINE ACETYLTRANSFERASE"/>
    <property type="match status" value="1"/>
</dbReference>
<evidence type="ECO:0000256" key="6">
    <source>
        <dbReference type="PIRNR" id="PIRNR000441"/>
    </source>
</evidence>
<keyword evidence="5 6" id="KW-0012">Acyltransferase</keyword>
<dbReference type="InterPro" id="IPR011004">
    <property type="entry name" value="Trimer_LpxA-like_sf"/>
</dbReference>
<proteinExistence type="inferred from homology"/>
<keyword evidence="4" id="KW-0677">Repeat</keyword>
<gene>
    <name evidence="7" type="ORF">CBW65_08710</name>
</gene>
<dbReference type="GO" id="GO:0005737">
    <property type="term" value="C:cytoplasm"/>
    <property type="evidence" value="ECO:0007669"/>
    <property type="project" value="InterPro"/>
</dbReference>
<dbReference type="CDD" id="cd03354">
    <property type="entry name" value="LbH_SAT"/>
    <property type="match status" value="1"/>
</dbReference>
<evidence type="ECO:0000256" key="3">
    <source>
        <dbReference type="ARBA" id="ARBA00022679"/>
    </source>
</evidence>
<dbReference type="InterPro" id="IPR018357">
    <property type="entry name" value="Hexapep_transf_CS"/>
</dbReference>
<dbReference type="GO" id="GO:0009001">
    <property type="term" value="F:serine O-acetyltransferase activity"/>
    <property type="evidence" value="ECO:0007669"/>
    <property type="project" value="UniProtKB-EC"/>
</dbReference>
<dbReference type="OrthoDB" id="9801456at2"/>
<dbReference type="SUPFAM" id="SSF51161">
    <property type="entry name" value="Trimeric LpxA-like enzymes"/>
    <property type="match status" value="1"/>
</dbReference>
<dbReference type="Gene3D" id="2.160.10.10">
    <property type="entry name" value="Hexapeptide repeat proteins"/>
    <property type="match status" value="1"/>
</dbReference>
<reference evidence="8" key="1">
    <citation type="submission" date="2017-05" db="EMBL/GenBank/DDBJ databases">
        <authorList>
            <person name="Sung H."/>
        </authorList>
    </citation>
    <scope>NUCLEOTIDE SEQUENCE [LARGE SCALE GENOMIC DNA]</scope>
    <source>
        <strain evidence="8">AR23208</strain>
    </source>
</reference>
<sequence>MTLKEQLRKRGPLGFLTMLVYRLGNQIYYRVKVPGIRHLLWLVYRILDIIVVRMIGSAEIPAMARIGEGLGLVHGGNGVIIAPGVVVGDQCTLYHQVTLGVRNGHQGAPVLGDHVFIGAGAKILGPVKIGNHAKIGANAVVLQDVPDGATAVGVPARILLPKEEADE</sequence>
<keyword evidence="3 6" id="KW-0808">Transferase</keyword>
<evidence type="ECO:0000256" key="5">
    <source>
        <dbReference type="ARBA" id="ARBA00023315"/>
    </source>
</evidence>
<name>A0A1Y0INP2_9BACL</name>
<dbReference type="PIRSF" id="PIRSF000441">
    <property type="entry name" value="CysE"/>
    <property type="match status" value="1"/>
</dbReference>
<dbReference type="KEGG" id="tum:CBW65_08710"/>
<evidence type="ECO:0000256" key="2">
    <source>
        <dbReference type="ARBA" id="ARBA00018522"/>
    </source>
</evidence>
<dbReference type="PROSITE" id="PS00101">
    <property type="entry name" value="HEXAPEP_TRANSFERASES"/>
    <property type="match status" value="1"/>
</dbReference>
<dbReference type="InterPro" id="IPR001451">
    <property type="entry name" value="Hexapep"/>
</dbReference>
<evidence type="ECO:0000313" key="8">
    <source>
        <dbReference type="Proteomes" id="UP000195437"/>
    </source>
</evidence>
<dbReference type="GO" id="GO:0006535">
    <property type="term" value="P:cysteine biosynthetic process from serine"/>
    <property type="evidence" value="ECO:0007669"/>
    <property type="project" value="InterPro"/>
</dbReference>
<dbReference type="RefSeq" id="WP_087456497.1">
    <property type="nucleotide sequence ID" value="NZ_CP021434.1"/>
</dbReference>
<dbReference type="Proteomes" id="UP000195437">
    <property type="component" value="Chromosome"/>
</dbReference>
<dbReference type="InterPro" id="IPR005881">
    <property type="entry name" value="Ser_O-AcTrfase"/>
</dbReference>
<dbReference type="EC" id="2.3.1.30" evidence="6"/>
<organism evidence="7 8">
    <name type="scientific">Tumebacillus avium</name>
    <dbReference type="NCBI Taxonomy" id="1903704"/>
    <lineage>
        <taxon>Bacteria</taxon>
        <taxon>Bacillati</taxon>
        <taxon>Bacillota</taxon>
        <taxon>Bacilli</taxon>
        <taxon>Bacillales</taxon>
        <taxon>Alicyclobacillaceae</taxon>
        <taxon>Tumebacillus</taxon>
    </lineage>
</organism>
<evidence type="ECO:0000256" key="4">
    <source>
        <dbReference type="ARBA" id="ARBA00022737"/>
    </source>
</evidence>
<dbReference type="Pfam" id="PF00132">
    <property type="entry name" value="Hexapep"/>
    <property type="match status" value="1"/>
</dbReference>
<dbReference type="InterPro" id="IPR045304">
    <property type="entry name" value="LbH_SAT"/>
</dbReference>
<dbReference type="EMBL" id="CP021434">
    <property type="protein sequence ID" value="ARU61115.1"/>
    <property type="molecule type" value="Genomic_DNA"/>
</dbReference>
<dbReference type="AlphaFoldDB" id="A0A1Y0INP2"/>
<evidence type="ECO:0000313" key="7">
    <source>
        <dbReference type="EMBL" id="ARU61115.1"/>
    </source>
</evidence>
<keyword evidence="8" id="KW-1185">Reference proteome</keyword>
<comment type="similarity">
    <text evidence="1 6">Belongs to the transferase hexapeptide repeat family.</text>
</comment>
<accession>A0A1Y0INP2</accession>
<evidence type="ECO:0000256" key="1">
    <source>
        <dbReference type="ARBA" id="ARBA00007274"/>
    </source>
</evidence>
<comment type="catalytic activity">
    <reaction evidence="6">
        <text>L-serine + acetyl-CoA = O-acetyl-L-serine + CoA</text>
        <dbReference type="Rhea" id="RHEA:24560"/>
        <dbReference type="ChEBI" id="CHEBI:33384"/>
        <dbReference type="ChEBI" id="CHEBI:57287"/>
        <dbReference type="ChEBI" id="CHEBI:57288"/>
        <dbReference type="ChEBI" id="CHEBI:58340"/>
        <dbReference type="EC" id="2.3.1.30"/>
    </reaction>
</comment>
<protein>
    <recommendedName>
        <fullName evidence="2 6">Serine acetyltransferase</fullName>
        <ecNumber evidence="6">2.3.1.30</ecNumber>
    </recommendedName>
</protein>